<organism evidence="2 3">
    <name type="scientific">Moniliophthora roreri</name>
    <name type="common">Frosty pod rot fungus</name>
    <name type="synonym">Monilia roreri</name>
    <dbReference type="NCBI Taxonomy" id="221103"/>
    <lineage>
        <taxon>Eukaryota</taxon>
        <taxon>Fungi</taxon>
        <taxon>Dikarya</taxon>
        <taxon>Basidiomycota</taxon>
        <taxon>Agaricomycotina</taxon>
        <taxon>Agaricomycetes</taxon>
        <taxon>Agaricomycetidae</taxon>
        <taxon>Agaricales</taxon>
        <taxon>Marasmiineae</taxon>
        <taxon>Marasmiaceae</taxon>
        <taxon>Moniliophthora</taxon>
    </lineage>
</organism>
<protein>
    <submittedName>
        <fullName evidence="2">Uncharacterized protein</fullName>
    </submittedName>
</protein>
<dbReference type="AlphaFoldDB" id="A0A0W0FU59"/>
<feature type="region of interest" description="Disordered" evidence="1">
    <location>
        <begin position="32"/>
        <end position="92"/>
    </location>
</feature>
<accession>A0A0W0FU59</accession>
<dbReference type="Proteomes" id="UP000054988">
    <property type="component" value="Unassembled WGS sequence"/>
</dbReference>
<comment type="caution">
    <text evidence="2">The sequence shown here is derived from an EMBL/GenBank/DDBJ whole genome shotgun (WGS) entry which is preliminary data.</text>
</comment>
<feature type="compositionally biased region" description="Basic and acidic residues" evidence="1">
    <location>
        <begin position="77"/>
        <end position="92"/>
    </location>
</feature>
<dbReference type="EMBL" id="LATX01001633">
    <property type="protein sequence ID" value="KTB39778.1"/>
    <property type="molecule type" value="Genomic_DNA"/>
</dbReference>
<evidence type="ECO:0000256" key="1">
    <source>
        <dbReference type="SAM" id="MobiDB-lite"/>
    </source>
</evidence>
<proteinExistence type="predicted"/>
<feature type="compositionally biased region" description="Acidic residues" evidence="1">
    <location>
        <begin position="46"/>
        <end position="67"/>
    </location>
</feature>
<gene>
    <name evidence="2" type="ORF">WG66_7644</name>
</gene>
<name>A0A0W0FU59_MONRR</name>
<reference evidence="2 3" key="1">
    <citation type="submission" date="2015-12" db="EMBL/GenBank/DDBJ databases">
        <title>Draft genome sequence of Moniliophthora roreri, the causal agent of frosty pod rot of cacao.</title>
        <authorList>
            <person name="Aime M.C."/>
            <person name="Diaz-Valderrama J.R."/>
            <person name="Kijpornyongpan T."/>
            <person name="Phillips-Mora W."/>
        </authorList>
    </citation>
    <scope>NUCLEOTIDE SEQUENCE [LARGE SCALE GENOMIC DNA]</scope>
    <source>
        <strain evidence="2 3">MCA 2952</strain>
    </source>
</reference>
<evidence type="ECO:0000313" key="2">
    <source>
        <dbReference type="EMBL" id="KTB39778.1"/>
    </source>
</evidence>
<sequence>MLAMNLLNEPIELPENIHDLIDLSKEQLEKMLETDDTDQPLLGKEEVDDVMEEIELSSSENEDTDEEIEKKRKTTLKKTDSHQKSKSPDTRR</sequence>
<evidence type="ECO:0000313" key="3">
    <source>
        <dbReference type="Proteomes" id="UP000054988"/>
    </source>
</evidence>